<organism evidence="1">
    <name type="scientific">marine sediment metagenome</name>
    <dbReference type="NCBI Taxonomy" id="412755"/>
    <lineage>
        <taxon>unclassified sequences</taxon>
        <taxon>metagenomes</taxon>
        <taxon>ecological metagenomes</taxon>
    </lineage>
</organism>
<accession>X0ZZD4</accession>
<gene>
    <name evidence="1" type="ORF">S01H1_77998</name>
</gene>
<protein>
    <submittedName>
        <fullName evidence="1">Uncharacterized protein</fullName>
    </submittedName>
</protein>
<reference evidence="1" key="1">
    <citation type="journal article" date="2014" name="Front. Microbiol.">
        <title>High frequency of phylogenetically diverse reductive dehalogenase-homologous genes in deep subseafloor sedimentary metagenomes.</title>
        <authorList>
            <person name="Kawai M."/>
            <person name="Futagami T."/>
            <person name="Toyoda A."/>
            <person name="Takaki Y."/>
            <person name="Nishi S."/>
            <person name="Hori S."/>
            <person name="Arai W."/>
            <person name="Tsubouchi T."/>
            <person name="Morono Y."/>
            <person name="Uchiyama I."/>
            <person name="Ito T."/>
            <person name="Fujiyama A."/>
            <person name="Inagaki F."/>
            <person name="Takami H."/>
        </authorList>
    </citation>
    <scope>NUCLEOTIDE SEQUENCE</scope>
    <source>
        <strain evidence="1">Expedition CK06-06</strain>
    </source>
</reference>
<evidence type="ECO:0000313" key="1">
    <source>
        <dbReference type="EMBL" id="GAG53376.1"/>
    </source>
</evidence>
<dbReference type="EMBL" id="BARS01052467">
    <property type="protein sequence ID" value="GAG53376.1"/>
    <property type="molecule type" value="Genomic_DNA"/>
</dbReference>
<comment type="caution">
    <text evidence="1">The sequence shown here is derived from an EMBL/GenBank/DDBJ whole genome shotgun (WGS) entry which is preliminary data.</text>
</comment>
<dbReference type="AlphaFoldDB" id="X0ZZD4"/>
<name>X0ZZD4_9ZZZZ</name>
<proteinExistence type="predicted"/>
<sequence length="58" mass="6917">MEWTTIRVSKKVRELIKKLKSKLKAKEEYKFIRFSAWEVVSYALNECLRGQSLRRGAI</sequence>